<accession>A0A246JG79</accession>
<dbReference type="GO" id="GO:0030145">
    <property type="term" value="F:manganese ion binding"/>
    <property type="evidence" value="ECO:0007669"/>
    <property type="project" value="UniProtKB-UniRule"/>
</dbReference>
<comment type="caution">
    <text evidence="12">The sequence shown here is derived from an EMBL/GenBank/DDBJ whole genome shotgun (WGS) entry which is preliminary data.</text>
</comment>
<keyword evidence="7 10" id="KW-0443">Lipid metabolism</keyword>
<dbReference type="HAMAP" id="MF_00575">
    <property type="entry name" value="LpxH"/>
    <property type="match status" value="1"/>
</dbReference>
<dbReference type="CDD" id="cd07398">
    <property type="entry name" value="MPP_YbbF-LpxH"/>
    <property type="match status" value="1"/>
</dbReference>
<feature type="binding site" evidence="10">
    <location>
        <position position="93"/>
    </location>
    <ligand>
        <name>Mn(2+)</name>
        <dbReference type="ChEBI" id="CHEBI:29035"/>
        <label>2</label>
    </ligand>
</feature>
<dbReference type="EMBL" id="NIOF01000003">
    <property type="protein sequence ID" value="OWQ91635.1"/>
    <property type="molecule type" value="Genomic_DNA"/>
</dbReference>
<feature type="binding site" evidence="10">
    <location>
        <position position="136"/>
    </location>
    <ligand>
        <name>substrate</name>
    </ligand>
</feature>
<feature type="binding site" evidence="10">
    <location>
        <position position="208"/>
    </location>
    <ligand>
        <name>substrate</name>
    </ligand>
</feature>
<dbReference type="SUPFAM" id="SSF56300">
    <property type="entry name" value="Metallo-dependent phosphatases"/>
    <property type="match status" value="1"/>
</dbReference>
<dbReference type="OrthoDB" id="9783283at2"/>
<dbReference type="GO" id="GO:0009245">
    <property type="term" value="P:lipid A biosynthetic process"/>
    <property type="evidence" value="ECO:0007669"/>
    <property type="project" value="UniProtKB-UniRule"/>
</dbReference>
<keyword evidence="13" id="KW-1185">Reference proteome</keyword>
<organism evidence="12 13">
    <name type="scientific">Roseateles aquatilis</name>
    <dbReference type="NCBI Taxonomy" id="431061"/>
    <lineage>
        <taxon>Bacteria</taxon>
        <taxon>Pseudomonadati</taxon>
        <taxon>Pseudomonadota</taxon>
        <taxon>Betaproteobacteria</taxon>
        <taxon>Burkholderiales</taxon>
        <taxon>Sphaerotilaceae</taxon>
        <taxon>Roseateles</taxon>
    </lineage>
</organism>
<proteinExistence type="inferred from homology"/>
<keyword evidence="5 10" id="KW-0479">Metal-binding</keyword>
<feature type="domain" description="Calcineurin-like phosphoesterase" evidence="11">
    <location>
        <begin position="16"/>
        <end position="212"/>
    </location>
</feature>
<dbReference type="Pfam" id="PF00149">
    <property type="entry name" value="Metallophos"/>
    <property type="match status" value="1"/>
</dbReference>
<feature type="binding site" evidence="10">
    <location>
        <position position="22"/>
    </location>
    <ligand>
        <name>Mn(2+)</name>
        <dbReference type="ChEBI" id="CHEBI:29035"/>
        <label>1</label>
    </ligand>
</feature>
<keyword evidence="9 10" id="KW-0464">Manganese</keyword>
<dbReference type="PANTHER" id="PTHR34990:SF1">
    <property type="entry name" value="UDP-2,3-DIACYLGLUCOSAMINE HYDROLASE"/>
    <property type="match status" value="1"/>
</dbReference>
<dbReference type="Proteomes" id="UP000197468">
    <property type="component" value="Unassembled WGS sequence"/>
</dbReference>
<feature type="binding site" evidence="10">
    <location>
        <position position="208"/>
    </location>
    <ligand>
        <name>Mn(2+)</name>
        <dbReference type="ChEBI" id="CHEBI:29035"/>
        <label>2</label>
    </ligand>
</feature>
<evidence type="ECO:0000256" key="5">
    <source>
        <dbReference type="ARBA" id="ARBA00022723"/>
    </source>
</evidence>
<comment type="cofactor">
    <cofactor evidence="10">
        <name>Mn(2+)</name>
        <dbReference type="ChEBI" id="CHEBI:29035"/>
    </cofactor>
    <text evidence="10">Binds 2 Mn(2+) ions per subunit in a binuclear metal center.</text>
</comment>
<dbReference type="UniPathway" id="UPA00359">
    <property type="reaction ID" value="UER00480"/>
</dbReference>
<keyword evidence="3 10" id="KW-0997">Cell inner membrane</keyword>
<dbReference type="InterPro" id="IPR010138">
    <property type="entry name" value="UDP-diacylglucosamine_Hdrlase"/>
</dbReference>
<evidence type="ECO:0000256" key="2">
    <source>
        <dbReference type="ARBA" id="ARBA00022516"/>
    </source>
</evidence>
<dbReference type="GO" id="GO:0019897">
    <property type="term" value="C:extrinsic component of plasma membrane"/>
    <property type="evidence" value="ECO:0007669"/>
    <property type="project" value="UniProtKB-UniRule"/>
</dbReference>
<keyword evidence="1 10" id="KW-1003">Cell membrane</keyword>
<comment type="similarity">
    <text evidence="10">Belongs to the LpxH family.</text>
</comment>
<comment type="caution">
    <text evidence="10">Lacks conserved residue(s) required for the propagation of feature annotation.</text>
</comment>
<feature type="binding site" evidence="10">
    <location>
        <position position="53"/>
    </location>
    <ligand>
        <name>Mn(2+)</name>
        <dbReference type="ChEBI" id="CHEBI:29035"/>
        <label>1</label>
    </ligand>
</feature>
<evidence type="ECO:0000313" key="12">
    <source>
        <dbReference type="EMBL" id="OWQ91635.1"/>
    </source>
</evidence>
<comment type="function">
    <text evidence="10">Hydrolyzes the pyrophosphate bond of UDP-2,3-diacylglucosamine to yield 2,3-diacylglucosamine 1-phosphate (lipid X) and UMP by catalyzing the attack of water at the alpha-P atom. Involved in the biosynthesis of lipid A, a phosphorylated glycolipid that anchors the lipopolysaccharide to the outer membrane of the cell.</text>
</comment>
<evidence type="ECO:0000256" key="10">
    <source>
        <dbReference type="HAMAP-Rule" id="MF_00575"/>
    </source>
</evidence>
<feature type="binding site" evidence="10">
    <location>
        <begin position="93"/>
        <end position="94"/>
    </location>
    <ligand>
        <name>substrate</name>
    </ligand>
</feature>
<dbReference type="EC" id="3.6.1.54" evidence="10"/>
<evidence type="ECO:0000256" key="1">
    <source>
        <dbReference type="ARBA" id="ARBA00022475"/>
    </source>
</evidence>
<dbReference type="InterPro" id="IPR043461">
    <property type="entry name" value="LpxH-like"/>
</dbReference>
<evidence type="ECO:0000256" key="4">
    <source>
        <dbReference type="ARBA" id="ARBA00022556"/>
    </source>
</evidence>
<feature type="binding site" evidence="10">
    <location>
        <position position="24"/>
    </location>
    <ligand>
        <name>Mn(2+)</name>
        <dbReference type="ChEBI" id="CHEBI:29035"/>
        <label>1</label>
    </ligand>
</feature>
<name>A0A246JG79_9BURK</name>
<dbReference type="AlphaFoldDB" id="A0A246JG79"/>
<dbReference type="Gene3D" id="3.60.21.10">
    <property type="match status" value="1"/>
</dbReference>
<comment type="subcellular location">
    <subcellularLocation>
        <location evidence="10">Cell inner membrane</location>
        <topology evidence="10">Peripheral membrane protein</topology>
        <orientation evidence="10">Cytoplasmic side</orientation>
    </subcellularLocation>
</comment>
<evidence type="ECO:0000256" key="8">
    <source>
        <dbReference type="ARBA" id="ARBA00023136"/>
    </source>
</evidence>
<keyword evidence="4 10" id="KW-0441">Lipid A biosynthesis</keyword>
<keyword evidence="8 10" id="KW-0472">Membrane</keyword>
<evidence type="ECO:0000256" key="3">
    <source>
        <dbReference type="ARBA" id="ARBA00022519"/>
    </source>
</evidence>
<evidence type="ECO:0000313" key="13">
    <source>
        <dbReference type="Proteomes" id="UP000197468"/>
    </source>
</evidence>
<feature type="binding site" evidence="10">
    <location>
        <position position="53"/>
    </location>
    <ligand>
        <name>Mn(2+)</name>
        <dbReference type="ChEBI" id="CHEBI:29035"/>
        <label>2</label>
    </ligand>
</feature>
<keyword evidence="6 10" id="KW-0378">Hydrolase</keyword>
<gene>
    <name evidence="10" type="primary">lpxH</name>
    <name evidence="12" type="ORF">CDN99_10490</name>
</gene>
<dbReference type="InterPro" id="IPR029052">
    <property type="entry name" value="Metallo-depent_PP-like"/>
</dbReference>
<dbReference type="PANTHER" id="PTHR34990">
    <property type="entry name" value="UDP-2,3-DIACYLGLUCOSAMINE HYDROLASE-RELATED"/>
    <property type="match status" value="1"/>
</dbReference>
<comment type="catalytic activity">
    <reaction evidence="10">
        <text>UDP-2-N,3-O-bis[(3R)-3-hydroxytetradecanoyl]-alpha-D-glucosamine + H2O = 2-N,3-O-bis[(3R)-3-hydroxytetradecanoyl]-alpha-D-glucosaminyl 1-phosphate + UMP + 2 H(+)</text>
        <dbReference type="Rhea" id="RHEA:25213"/>
        <dbReference type="ChEBI" id="CHEBI:15377"/>
        <dbReference type="ChEBI" id="CHEBI:15378"/>
        <dbReference type="ChEBI" id="CHEBI:57865"/>
        <dbReference type="ChEBI" id="CHEBI:57957"/>
        <dbReference type="ChEBI" id="CHEBI:78847"/>
        <dbReference type="EC" id="3.6.1.54"/>
    </reaction>
</comment>
<evidence type="ECO:0000256" key="9">
    <source>
        <dbReference type="ARBA" id="ARBA00023211"/>
    </source>
</evidence>
<evidence type="ECO:0000256" key="6">
    <source>
        <dbReference type="ARBA" id="ARBA00022801"/>
    </source>
</evidence>
<comment type="pathway">
    <text evidence="10">Glycolipid biosynthesis; lipid IV(A) biosynthesis; lipid IV(A) from (3R)-3-hydroxytetradecanoyl-[acyl-carrier-protein] and UDP-N-acetyl-alpha-D-glucosamine: step 4/6.</text>
</comment>
<dbReference type="NCBIfam" id="NF003743">
    <property type="entry name" value="PRK05340.1"/>
    <property type="match status" value="1"/>
</dbReference>
<feature type="binding site" evidence="10">
    <location>
        <position position="210"/>
    </location>
    <ligand>
        <name>Mn(2+)</name>
        <dbReference type="ChEBI" id="CHEBI:29035"/>
        <label>1</label>
    </ligand>
</feature>
<evidence type="ECO:0000256" key="7">
    <source>
        <dbReference type="ARBA" id="ARBA00023098"/>
    </source>
</evidence>
<dbReference type="GO" id="GO:0005737">
    <property type="term" value="C:cytoplasm"/>
    <property type="evidence" value="ECO:0007669"/>
    <property type="project" value="InterPro"/>
</dbReference>
<feature type="binding site" evidence="10">
    <location>
        <position position="174"/>
    </location>
    <ligand>
        <name>substrate</name>
    </ligand>
</feature>
<dbReference type="GO" id="GO:0008758">
    <property type="term" value="F:UDP-2,3-diacylglucosamine hydrolase activity"/>
    <property type="evidence" value="ECO:0007669"/>
    <property type="project" value="UniProtKB-UniRule"/>
</dbReference>
<evidence type="ECO:0000259" key="11">
    <source>
        <dbReference type="Pfam" id="PF00149"/>
    </source>
</evidence>
<sequence>MPQALTPLDAAPGWRRIDLLSDLHLSPDMPATLARFRAHLAATPADAVFLLGDIFEAWVGDDARWQAGTFEQFALELLRDVSRHRALFFMHGNRDFVLGEAMAADASMRLLSDPTRLNAFGHTWLLSHGDQLCLEDVGYLRARAIVRRPDVQATLLALPLFARRALARHLRAKSRMHQTDPGRWADVDDDASRDWLKASGCDTLIHGHTHRPATHDLGDGLTRVVLSDWDYDHGPGRGDVLVIDADGLRRIEPLT</sequence>
<keyword evidence="2 10" id="KW-0444">Lipid biosynthesis</keyword>
<protein>
    <recommendedName>
        <fullName evidence="10">UDP-2,3-diacylglucosamine hydrolase</fullName>
        <ecNumber evidence="10">3.6.1.54</ecNumber>
    </recommendedName>
    <alternativeName>
        <fullName evidence="10">UDP-2,3-diacylglucosamine diphosphatase</fullName>
    </alternativeName>
</protein>
<reference evidence="12 13" key="1">
    <citation type="journal article" date="2008" name="Int. J. Syst. Evol. Microbiol.">
        <title>Description of Roseateles aquatilis sp. nov. and Roseateles terrae sp. nov., in the class Betaproteobacteria, and emended description of the genus Roseateles.</title>
        <authorList>
            <person name="Gomila M."/>
            <person name="Bowien B."/>
            <person name="Falsen E."/>
            <person name="Moore E.R."/>
            <person name="Lalucat J."/>
        </authorList>
    </citation>
    <scope>NUCLEOTIDE SEQUENCE [LARGE SCALE GENOMIC DNA]</scope>
    <source>
        <strain evidence="12 13">CCUG 48205</strain>
    </source>
</reference>
<feature type="binding site" evidence="10">
    <location>
        <position position="128"/>
    </location>
    <ligand>
        <name>Mn(2+)</name>
        <dbReference type="ChEBI" id="CHEBI:29035"/>
        <label>2</label>
    </ligand>
</feature>
<dbReference type="InterPro" id="IPR004843">
    <property type="entry name" value="Calcineurin-like_PHP"/>
</dbReference>